<feature type="domain" description="NAD(P)-binding" evidence="1">
    <location>
        <begin position="11"/>
        <end position="158"/>
    </location>
</feature>
<evidence type="ECO:0000313" key="3">
    <source>
        <dbReference type="Proteomes" id="UP001204142"/>
    </source>
</evidence>
<dbReference type="Proteomes" id="UP001204142">
    <property type="component" value="Unassembled WGS sequence"/>
</dbReference>
<protein>
    <submittedName>
        <fullName evidence="2">Complex I NDUFA9 subunit family protein</fullName>
    </submittedName>
</protein>
<dbReference type="Gene3D" id="3.40.50.720">
    <property type="entry name" value="NAD(P)-binding Rossmann-like Domain"/>
    <property type="match status" value="1"/>
</dbReference>
<dbReference type="PANTHER" id="PTHR12126:SF11">
    <property type="entry name" value="NADH DEHYDROGENASE [UBIQUINONE] 1 ALPHA SUBCOMPLEX SUBUNIT 9, MITOCHONDRIAL"/>
    <property type="match status" value="1"/>
</dbReference>
<keyword evidence="3" id="KW-1185">Reference proteome</keyword>
<comment type="caution">
    <text evidence="2">The sequence shown here is derived from an EMBL/GenBank/DDBJ whole genome shotgun (WGS) entry which is preliminary data.</text>
</comment>
<accession>A0ABT1WBF4</accession>
<dbReference type="InterPro" id="IPR016040">
    <property type="entry name" value="NAD(P)-bd_dom"/>
</dbReference>
<evidence type="ECO:0000313" key="2">
    <source>
        <dbReference type="EMBL" id="MCQ8894836.1"/>
    </source>
</evidence>
<dbReference type="Pfam" id="PF13460">
    <property type="entry name" value="NAD_binding_10"/>
    <property type="match status" value="1"/>
</dbReference>
<dbReference type="InterPro" id="IPR036291">
    <property type="entry name" value="NAD(P)-bd_dom_sf"/>
</dbReference>
<proteinExistence type="predicted"/>
<gene>
    <name evidence="2" type="ORF">NQT62_00085</name>
</gene>
<reference evidence="2 3" key="1">
    <citation type="submission" date="2022-07" db="EMBL/GenBank/DDBJ databases">
        <authorList>
            <person name="Xamxidin M."/>
            <person name="Wu M."/>
        </authorList>
    </citation>
    <scope>NUCLEOTIDE SEQUENCE [LARGE SCALE GENOMIC DNA]</scope>
    <source>
        <strain evidence="2 3">NBRC 111650</strain>
    </source>
</reference>
<dbReference type="SUPFAM" id="SSF51735">
    <property type="entry name" value="NAD(P)-binding Rossmann-fold domains"/>
    <property type="match status" value="1"/>
</dbReference>
<organism evidence="2 3">
    <name type="scientific">Limnobacter humi</name>
    <dbReference type="NCBI Taxonomy" id="1778671"/>
    <lineage>
        <taxon>Bacteria</taxon>
        <taxon>Pseudomonadati</taxon>
        <taxon>Pseudomonadota</taxon>
        <taxon>Betaproteobacteria</taxon>
        <taxon>Burkholderiales</taxon>
        <taxon>Burkholderiaceae</taxon>
        <taxon>Limnobacter</taxon>
    </lineage>
</organism>
<name>A0ABT1WBF4_9BURK</name>
<dbReference type="EMBL" id="JANIGO010000001">
    <property type="protein sequence ID" value="MCQ8894836.1"/>
    <property type="molecule type" value="Genomic_DNA"/>
</dbReference>
<evidence type="ECO:0000259" key="1">
    <source>
        <dbReference type="Pfam" id="PF13460"/>
    </source>
</evidence>
<dbReference type="CDD" id="cd05271">
    <property type="entry name" value="NDUFA9_like_SDR_a"/>
    <property type="match status" value="1"/>
</dbReference>
<dbReference type="PANTHER" id="PTHR12126">
    <property type="entry name" value="NADH-UBIQUINONE OXIDOREDUCTASE 39 KDA SUBUNIT-RELATED"/>
    <property type="match status" value="1"/>
</dbReference>
<dbReference type="RefSeq" id="WP_256762441.1">
    <property type="nucleotide sequence ID" value="NZ_JANIGO010000001.1"/>
</dbReference>
<sequence>MSTTKNVLVIGGSGFIGQAVCNELTKAGHRITVPTRRHDNAKHLLTLPTCRVITANIHDRAALGRLMVGQDVVVNLLGVLHSKPGKPYGQNFRVNHVEFPKALTASMNQHKVKRLIHISALGVGVQNPAPSMYLRSKTDGEAAVKDSGLAWTILRPSVVFGRGDRFLNTFASLSLLAPFIPLAGATARFQPVSVGDVAQAVMVCINDDDKSTVHNTFDLVGPEIFTLKALVQLSAKAVGRQPWIVGIPNILAKAQARMMELAPGEPLMSRDNVDSMKIDNVRTSGRVFPLPRYETLSVIAPDYLRARHLPTELDQFRAHAHREE</sequence>
<dbReference type="InterPro" id="IPR051207">
    <property type="entry name" value="ComplexI_NDUFA9_subunit"/>
</dbReference>